<feature type="binding site" evidence="12">
    <location>
        <position position="37"/>
    </location>
    <ligand>
        <name>[4Fe-4S] cluster</name>
        <dbReference type="ChEBI" id="CHEBI:49883"/>
        <label>1</label>
        <note>4Fe-4S-S-AdoMet</note>
    </ligand>
</feature>
<evidence type="ECO:0000256" key="5">
    <source>
        <dbReference type="ARBA" id="ARBA00022741"/>
    </source>
</evidence>
<dbReference type="SFLD" id="SFLDG01386">
    <property type="entry name" value="main_SPASM_domain-containing"/>
    <property type="match status" value="1"/>
</dbReference>
<sequence>MPSELKKSGPLVDQWGRNATDLRISLTDKCNLRCQYCMPAEGLDWLPNNRLLTAEEIVRLARIGIEELGVEEIRFTGGEPLLRKELPDILRDIHHAHPEIPLSITTNGMGLEKHADKLKAAGLKRINVSLDSICPETFAELTRRDRLSDVLKGVDYAASIGLNPVKINAVLMPGINDGEAADLLEWAVTKGYQLRFIEQMPIDADNRWTREGTITAAEIREKLSEKFVLHQEPGPRGSAPAALWDVYPLGTQEFDPAKALGKVGIIASVTEPFCSTCTRTRLTADGKVRSCLFSQTETDLMEILRSDATDQEVAVRWREAMWEKPAAHGANNAGFETQEFVQPSRSMSAIGG</sequence>
<dbReference type="GO" id="GO:0046872">
    <property type="term" value="F:metal ion binding"/>
    <property type="evidence" value="ECO:0007669"/>
    <property type="project" value="UniProtKB-KW"/>
</dbReference>
<feature type="binding site" evidence="12">
    <location>
        <position position="78"/>
    </location>
    <ligand>
        <name>S-adenosyl-L-methionine</name>
        <dbReference type="ChEBI" id="CHEBI:59789"/>
    </ligand>
</feature>
<keyword evidence="3 12" id="KW-0949">S-adenosyl-L-methionine</keyword>
<dbReference type="Pfam" id="PF06463">
    <property type="entry name" value="Mob_synth_C"/>
    <property type="match status" value="1"/>
</dbReference>
<dbReference type="InterPro" id="IPR013785">
    <property type="entry name" value="Aldolase_TIM"/>
</dbReference>
<evidence type="ECO:0000256" key="3">
    <source>
        <dbReference type="ARBA" id="ARBA00022691"/>
    </source>
</evidence>
<evidence type="ECO:0000256" key="6">
    <source>
        <dbReference type="ARBA" id="ARBA00023004"/>
    </source>
</evidence>
<comment type="catalytic activity">
    <reaction evidence="11 12">
        <text>GTP + AH2 + S-adenosyl-L-methionine = (8S)-3',8-cyclo-7,8-dihydroguanosine 5'-triphosphate + 5'-deoxyadenosine + L-methionine + A + H(+)</text>
        <dbReference type="Rhea" id="RHEA:49576"/>
        <dbReference type="ChEBI" id="CHEBI:13193"/>
        <dbReference type="ChEBI" id="CHEBI:15378"/>
        <dbReference type="ChEBI" id="CHEBI:17319"/>
        <dbReference type="ChEBI" id="CHEBI:17499"/>
        <dbReference type="ChEBI" id="CHEBI:37565"/>
        <dbReference type="ChEBI" id="CHEBI:57844"/>
        <dbReference type="ChEBI" id="CHEBI:59789"/>
        <dbReference type="ChEBI" id="CHEBI:131766"/>
        <dbReference type="EC" id="4.1.99.22"/>
    </reaction>
</comment>
<gene>
    <name evidence="12 14" type="primary">moaA</name>
    <name evidence="14" type="ORF">IDM48_02995</name>
</gene>
<comment type="cofactor">
    <cofactor evidence="12">
        <name>[4Fe-4S] cluster</name>
        <dbReference type="ChEBI" id="CHEBI:49883"/>
    </cofactor>
    <text evidence="12">Binds 2 [4Fe-4S] clusters. Binds 1 [4Fe-4S] cluster coordinated with 3 cysteines and an exchangeable S-adenosyl-L-methionine and 1 [4Fe-4S] cluster coordinated with 3 cysteines and the GTP-derived substrate.</text>
</comment>
<dbReference type="SFLD" id="SFLDG01383">
    <property type="entry name" value="cyclic_pyranopterin_phosphate"/>
    <property type="match status" value="1"/>
</dbReference>
<feature type="binding site" evidence="12">
    <location>
        <position position="36"/>
    </location>
    <ligand>
        <name>S-adenosyl-L-methionine</name>
        <dbReference type="ChEBI" id="CHEBI:59789"/>
    </ligand>
</feature>
<dbReference type="KEGG" id="rama:IDM48_02995"/>
<keyword evidence="2 12" id="KW-0004">4Fe-4S</keyword>
<dbReference type="InterPro" id="IPR000385">
    <property type="entry name" value="MoaA_NifB_PqqE_Fe-S-bd_CS"/>
</dbReference>
<comment type="similarity">
    <text evidence="12">Belongs to the radical SAM superfamily. MoaA family.</text>
</comment>
<feature type="binding site" evidence="12">
    <location>
        <position position="200"/>
    </location>
    <ligand>
        <name>S-adenosyl-L-methionine</name>
        <dbReference type="ChEBI" id="CHEBI:59789"/>
    </ligand>
</feature>
<keyword evidence="15" id="KW-1185">Reference proteome</keyword>
<organism evidence="14 15">
    <name type="scientific">Rothia amarae</name>
    <dbReference type="NCBI Taxonomy" id="169480"/>
    <lineage>
        <taxon>Bacteria</taxon>
        <taxon>Bacillati</taxon>
        <taxon>Actinomycetota</taxon>
        <taxon>Actinomycetes</taxon>
        <taxon>Micrococcales</taxon>
        <taxon>Micrococcaceae</taxon>
        <taxon>Rothia</taxon>
    </lineage>
</organism>
<keyword evidence="9 12" id="KW-0501">Molybdenum cofactor biosynthesis</keyword>
<dbReference type="NCBIfam" id="TIGR02666">
    <property type="entry name" value="moaA"/>
    <property type="match status" value="1"/>
</dbReference>
<feature type="binding site" evidence="12">
    <location>
        <position position="166"/>
    </location>
    <ligand>
        <name>GTP</name>
        <dbReference type="ChEBI" id="CHEBI:37565"/>
    </ligand>
</feature>
<evidence type="ECO:0000256" key="7">
    <source>
        <dbReference type="ARBA" id="ARBA00023014"/>
    </source>
</evidence>
<dbReference type="PANTHER" id="PTHR22960">
    <property type="entry name" value="MOLYBDOPTERIN COFACTOR SYNTHESIS PROTEIN A"/>
    <property type="match status" value="1"/>
</dbReference>
<dbReference type="CDD" id="cd01335">
    <property type="entry name" value="Radical_SAM"/>
    <property type="match status" value="1"/>
</dbReference>
<dbReference type="UniPathway" id="UPA00344"/>
<evidence type="ECO:0000313" key="14">
    <source>
        <dbReference type="EMBL" id="QNV40947.1"/>
    </source>
</evidence>
<comment type="subunit">
    <text evidence="12">Monomer and homodimer.</text>
</comment>
<reference evidence="14 15" key="1">
    <citation type="submission" date="2020-09" db="EMBL/GenBank/DDBJ databases">
        <title>Investigation of environmental microbe.</title>
        <authorList>
            <person name="Ou Y."/>
            <person name="Kang Q."/>
        </authorList>
    </citation>
    <scope>NUCLEOTIDE SEQUENCE [LARGE SCALE GENOMIC DNA]</scope>
    <source>
        <strain evidence="14 15">KJZ-9</strain>
    </source>
</reference>
<dbReference type="CDD" id="cd21117">
    <property type="entry name" value="Twitch_MoaA"/>
    <property type="match status" value="1"/>
</dbReference>
<dbReference type="GO" id="GO:1904047">
    <property type="term" value="F:S-adenosyl-L-methionine binding"/>
    <property type="evidence" value="ECO:0007669"/>
    <property type="project" value="UniProtKB-UniRule"/>
</dbReference>
<evidence type="ECO:0000256" key="8">
    <source>
        <dbReference type="ARBA" id="ARBA00023134"/>
    </source>
</evidence>
<keyword evidence="5 12" id="KW-0547">Nucleotide-binding</keyword>
<evidence type="ECO:0000313" key="15">
    <source>
        <dbReference type="Proteomes" id="UP000516421"/>
    </source>
</evidence>
<dbReference type="PANTHER" id="PTHR22960:SF0">
    <property type="entry name" value="MOLYBDENUM COFACTOR BIOSYNTHESIS PROTEIN 1"/>
    <property type="match status" value="1"/>
</dbReference>
<dbReference type="SMART" id="SM00729">
    <property type="entry name" value="Elp3"/>
    <property type="match status" value="1"/>
</dbReference>
<dbReference type="GO" id="GO:0005525">
    <property type="term" value="F:GTP binding"/>
    <property type="evidence" value="ECO:0007669"/>
    <property type="project" value="UniProtKB-UniRule"/>
</dbReference>
<dbReference type="EMBL" id="CP061538">
    <property type="protein sequence ID" value="QNV40947.1"/>
    <property type="molecule type" value="Genomic_DNA"/>
</dbReference>
<dbReference type="PROSITE" id="PS01305">
    <property type="entry name" value="MOAA_NIFB_PQQE"/>
    <property type="match status" value="1"/>
</dbReference>
<feature type="binding site" evidence="12">
    <location>
        <position position="74"/>
    </location>
    <ligand>
        <name>GTP</name>
        <dbReference type="ChEBI" id="CHEBI:37565"/>
    </ligand>
</feature>
<feature type="binding site" evidence="12">
    <location>
        <position position="274"/>
    </location>
    <ligand>
        <name>[4Fe-4S] cluster</name>
        <dbReference type="ChEBI" id="CHEBI:49883"/>
        <label>2</label>
        <note>4Fe-4S-substrate</note>
    </ligand>
</feature>
<keyword evidence="6 12" id="KW-0408">Iron</keyword>
<dbReference type="InterPro" id="IPR010505">
    <property type="entry name" value="MoaA_twitch"/>
</dbReference>
<feature type="binding site" evidence="12">
    <location>
        <position position="30"/>
    </location>
    <ligand>
        <name>[4Fe-4S] cluster</name>
        <dbReference type="ChEBI" id="CHEBI:49883"/>
        <label>1</label>
        <note>4Fe-4S-S-AdoMet</note>
    </ligand>
</feature>
<dbReference type="InterPro" id="IPR007197">
    <property type="entry name" value="rSAM"/>
</dbReference>
<evidence type="ECO:0000256" key="9">
    <source>
        <dbReference type="ARBA" id="ARBA00023150"/>
    </source>
</evidence>
<dbReference type="Proteomes" id="UP000516421">
    <property type="component" value="Chromosome"/>
</dbReference>
<dbReference type="InterPro" id="IPR040064">
    <property type="entry name" value="MoaA-like"/>
</dbReference>
<dbReference type="HAMAP" id="MF_01225_B">
    <property type="entry name" value="MoaA_B"/>
    <property type="match status" value="1"/>
</dbReference>
<comment type="function">
    <text evidence="12">Catalyzes the cyclization of GTP to (8S)-3',8-cyclo-7,8-dihydroguanosine 5'-triphosphate.</text>
</comment>
<feature type="binding site" evidence="12">
    <location>
        <position position="291"/>
    </location>
    <ligand>
        <name>[4Fe-4S] cluster</name>
        <dbReference type="ChEBI" id="CHEBI:49883"/>
        <label>2</label>
        <note>4Fe-4S-substrate</note>
    </ligand>
</feature>
<evidence type="ECO:0000256" key="10">
    <source>
        <dbReference type="ARBA" id="ARBA00023239"/>
    </source>
</evidence>
<dbReference type="SFLD" id="SFLDG01067">
    <property type="entry name" value="SPASM/twitch_domain_containing"/>
    <property type="match status" value="1"/>
</dbReference>
<evidence type="ECO:0000256" key="12">
    <source>
        <dbReference type="HAMAP-Rule" id="MF_01225"/>
    </source>
</evidence>
<evidence type="ECO:0000256" key="11">
    <source>
        <dbReference type="ARBA" id="ARBA00048697"/>
    </source>
</evidence>
<keyword evidence="10 12" id="KW-0456">Lyase</keyword>
<protein>
    <recommendedName>
        <fullName evidence="1 12">GTP 3',8-cyclase</fullName>
        <ecNumber evidence="1 12">4.1.99.22</ecNumber>
    </recommendedName>
    <alternativeName>
        <fullName evidence="12">Molybdenum cofactor biosynthesis protein A</fullName>
    </alternativeName>
</protein>
<keyword evidence="8 12" id="KW-0342">GTP-binding</keyword>
<dbReference type="RefSeq" id="WP_190618600.1">
    <property type="nucleotide sequence ID" value="NZ_BAAAHX010000009.1"/>
</dbReference>
<evidence type="ECO:0000259" key="13">
    <source>
        <dbReference type="PROSITE" id="PS51918"/>
    </source>
</evidence>
<feature type="binding site" evidence="12">
    <location>
        <position position="129"/>
    </location>
    <ligand>
        <name>S-adenosyl-L-methionine</name>
        <dbReference type="ChEBI" id="CHEBI:59789"/>
    </ligand>
</feature>
<dbReference type="GO" id="GO:0061798">
    <property type="term" value="F:GTP 3',8'-cyclase activity"/>
    <property type="evidence" value="ECO:0007669"/>
    <property type="project" value="UniProtKB-UniRule"/>
</dbReference>
<accession>A0A7H2BMQ1</accession>
<keyword evidence="4 12" id="KW-0479">Metal-binding</keyword>
<feature type="binding site" evidence="12">
    <location>
        <position position="105"/>
    </location>
    <ligand>
        <name>GTP</name>
        <dbReference type="ChEBI" id="CHEBI:37565"/>
    </ligand>
</feature>
<evidence type="ECO:0000256" key="2">
    <source>
        <dbReference type="ARBA" id="ARBA00022485"/>
    </source>
</evidence>
<name>A0A7H2BMQ1_9MICC</name>
<proteinExistence type="inferred from homology"/>
<comment type="pathway">
    <text evidence="12">Cofactor biosynthesis; molybdopterin biosynthesis.</text>
</comment>
<dbReference type="GO" id="GO:0006777">
    <property type="term" value="P:Mo-molybdopterin cofactor biosynthetic process"/>
    <property type="evidence" value="ECO:0007669"/>
    <property type="project" value="UniProtKB-UniRule"/>
</dbReference>
<dbReference type="GO" id="GO:0051539">
    <property type="term" value="F:4 iron, 4 sulfur cluster binding"/>
    <property type="evidence" value="ECO:0007669"/>
    <property type="project" value="UniProtKB-UniRule"/>
</dbReference>
<evidence type="ECO:0000256" key="4">
    <source>
        <dbReference type="ARBA" id="ARBA00022723"/>
    </source>
</evidence>
<keyword evidence="7 12" id="KW-0411">Iron-sulfur</keyword>
<dbReference type="InterPro" id="IPR050105">
    <property type="entry name" value="MoCo_biosynth_MoaA/MoaC"/>
</dbReference>
<feature type="binding site" evidence="12">
    <location>
        <position position="23"/>
    </location>
    <ligand>
        <name>GTP</name>
        <dbReference type="ChEBI" id="CHEBI:37565"/>
    </ligand>
</feature>
<dbReference type="AlphaFoldDB" id="A0A7H2BMQ1"/>
<feature type="binding site" evidence="12">
    <location>
        <begin position="279"/>
        <end position="281"/>
    </location>
    <ligand>
        <name>GTP</name>
        <dbReference type="ChEBI" id="CHEBI:37565"/>
    </ligand>
</feature>
<feature type="domain" description="Radical SAM core" evidence="13">
    <location>
        <begin position="14"/>
        <end position="236"/>
    </location>
</feature>
<dbReference type="GO" id="GO:0061799">
    <property type="term" value="F:cyclic pyranopterin monophosphate synthase activity"/>
    <property type="evidence" value="ECO:0007669"/>
    <property type="project" value="TreeGrafter"/>
</dbReference>
<dbReference type="Gene3D" id="3.20.20.70">
    <property type="entry name" value="Aldolase class I"/>
    <property type="match status" value="1"/>
</dbReference>
<feature type="binding site" evidence="12">
    <location>
        <position position="277"/>
    </location>
    <ligand>
        <name>[4Fe-4S] cluster</name>
        <dbReference type="ChEBI" id="CHEBI:49883"/>
        <label>2</label>
        <note>4Fe-4S-substrate</note>
    </ligand>
</feature>
<dbReference type="SFLD" id="SFLDS00029">
    <property type="entry name" value="Radical_SAM"/>
    <property type="match status" value="1"/>
</dbReference>
<dbReference type="InterPro" id="IPR006638">
    <property type="entry name" value="Elp3/MiaA/NifB-like_rSAM"/>
</dbReference>
<evidence type="ECO:0000256" key="1">
    <source>
        <dbReference type="ARBA" id="ARBA00012167"/>
    </source>
</evidence>
<feature type="binding site" evidence="12">
    <location>
        <position position="34"/>
    </location>
    <ligand>
        <name>[4Fe-4S] cluster</name>
        <dbReference type="ChEBI" id="CHEBI:49883"/>
        <label>1</label>
        <note>4Fe-4S-S-AdoMet</note>
    </ligand>
</feature>
<dbReference type="Pfam" id="PF04055">
    <property type="entry name" value="Radical_SAM"/>
    <property type="match status" value="1"/>
</dbReference>
<dbReference type="EC" id="4.1.99.22" evidence="1 12"/>
<dbReference type="SUPFAM" id="SSF102114">
    <property type="entry name" value="Radical SAM enzymes"/>
    <property type="match status" value="1"/>
</dbReference>
<dbReference type="PROSITE" id="PS51918">
    <property type="entry name" value="RADICAL_SAM"/>
    <property type="match status" value="1"/>
</dbReference>
<dbReference type="InterPro" id="IPR058240">
    <property type="entry name" value="rSAM_sf"/>
</dbReference>
<dbReference type="InterPro" id="IPR013483">
    <property type="entry name" value="MoaA"/>
</dbReference>